<evidence type="ECO:0000256" key="1">
    <source>
        <dbReference type="SAM" id="SignalP"/>
    </source>
</evidence>
<dbReference type="AlphaFoldDB" id="A0A8T0HGA3"/>
<name>A0A8T0HGA3_CERPU</name>
<evidence type="ECO:0000313" key="3">
    <source>
        <dbReference type="Proteomes" id="UP000822688"/>
    </source>
</evidence>
<proteinExistence type="predicted"/>
<gene>
    <name evidence="2" type="ORF">KC19_6G131800</name>
</gene>
<accession>A0A8T0HGA3</accession>
<protein>
    <submittedName>
        <fullName evidence="2">Uncharacterized protein</fullName>
    </submittedName>
</protein>
<evidence type="ECO:0000313" key="2">
    <source>
        <dbReference type="EMBL" id="KAG0570005.1"/>
    </source>
</evidence>
<sequence>MALASIYINLHIILARIFSTCCHMYKSPSNRPHSIASTIAHLHAHINVDHHKFNIAEI</sequence>
<organism evidence="2 3">
    <name type="scientific">Ceratodon purpureus</name>
    <name type="common">Fire moss</name>
    <name type="synonym">Dicranum purpureum</name>
    <dbReference type="NCBI Taxonomy" id="3225"/>
    <lineage>
        <taxon>Eukaryota</taxon>
        <taxon>Viridiplantae</taxon>
        <taxon>Streptophyta</taxon>
        <taxon>Embryophyta</taxon>
        <taxon>Bryophyta</taxon>
        <taxon>Bryophytina</taxon>
        <taxon>Bryopsida</taxon>
        <taxon>Dicranidae</taxon>
        <taxon>Pseudoditrichales</taxon>
        <taxon>Ditrichaceae</taxon>
        <taxon>Ceratodon</taxon>
    </lineage>
</organism>
<keyword evidence="3" id="KW-1185">Reference proteome</keyword>
<keyword evidence="1" id="KW-0732">Signal</keyword>
<comment type="caution">
    <text evidence="2">The sequence shown here is derived from an EMBL/GenBank/DDBJ whole genome shotgun (WGS) entry which is preliminary data.</text>
</comment>
<dbReference type="EMBL" id="CM026427">
    <property type="protein sequence ID" value="KAG0570005.1"/>
    <property type="molecule type" value="Genomic_DNA"/>
</dbReference>
<dbReference type="Proteomes" id="UP000822688">
    <property type="component" value="Chromosome 6"/>
</dbReference>
<feature type="chain" id="PRO_5035767427" evidence="1">
    <location>
        <begin position="16"/>
        <end position="58"/>
    </location>
</feature>
<reference evidence="2 3" key="1">
    <citation type="submission" date="2020-06" db="EMBL/GenBank/DDBJ databases">
        <title>WGS assembly of Ceratodon purpureus strain R40.</title>
        <authorList>
            <person name="Carey S.B."/>
            <person name="Jenkins J."/>
            <person name="Shu S."/>
            <person name="Lovell J.T."/>
            <person name="Sreedasyam A."/>
            <person name="Maumus F."/>
            <person name="Tiley G.P."/>
            <person name="Fernandez-Pozo N."/>
            <person name="Barry K."/>
            <person name="Chen C."/>
            <person name="Wang M."/>
            <person name="Lipzen A."/>
            <person name="Daum C."/>
            <person name="Saski C.A."/>
            <person name="Payton A.C."/>
            <person name="Mcbreen J.C."/>
            <person name="Conrad R.E."/>
            <person name="Kollar L.M."/>
            <person name="Olsson S."/>
            <person name="Huttunen S."/>
            <person name="Landis J.B."/>
            <person name="Wickett N.J."/>
            <person name="Johnson M.G."/>
            <person name="Rensing S.A."/>
            <person name="Grimwood J."/>
            <person name="Schmutz J."/>
            <person name="Mcdaniel S.F."/>
        </authorList>
    </citation>
    <scope>NUCLEOTIDE SEQUENCE [LARGE SCALE GENOMIC DNA]</scope>
    <source>
        <strain evidence="2 3">R40</strain>
    </source>
</reference>
<feature type="signal peptide" evidence="1">
    <location>
        <begin position="1"/>
        <end position="15"/>
    </location>
</feature>